<comment type="caution">
    <text evidence="2">The sequence shown here is derived from an EMBL/GenBank/DDBJ whole genome shotgun (WGS) entry which is preliminary data.</text>
</comment>
<dbReference type="EMBL" id="JAYMYR010000002">
    <property type="protein sequence ID" value="KAK7377824.1"/>
    <property type="molecule type" value="Genomic_DNA"/>
</dbReference>
<feature type="compositionally biased region" description="Basic and acidic residues" evidence="1">
    <location>
        <begin position="64"/>
        <end position="75"/>
    </location>
</feature>
<organism evidence="2 3">
    <name type="scientific">Phaseolus coccineus</name>
    <name type="common">Scarlet runner bean</name>
    <name type="synonym">Phaseolus multiflorus</name>
    <dbReference type="NCBI Taxonomy" id="3886"/>
    <lineage>
        <taxon>Eukaryota</taxon>
        <taxon>Viridiplantae</taxon>
        <taxon>Streptophyta</taxon>
        <taxon>Embryophyta</taxon>
        <taxon>Tracheophyta</taxon>
        <taxon>Spermatophyta</taxon>
        <taxon>Magnoliopsida</taxon>
        <taxon>eudicotyledons</taxon>
        <taxon>Gunneridae</taxon>
        <taxon>Pentapetalae</taxon>
        <taxon>rosids</taxon>
        <taxon>fabids</taxon>
        <taxon>Fabales</taxon>
        <taxon>Fabaceae</taxon>
        <taxon>Papilionoideae</taxon>
        <taxon>50 kb inversion clade</taxon>
        <taxon>NPAAA clade</taxon>
        <taxon>indigoferoid/millettioid clade</taxon>
        <taxon>Phaseoleae</taxon>
        <taxon>Phaseolus</taxon>
    </lineage>
</organism>
<dbReference type="AlphaFoldDB" id="A0AAN9RMX4"/>
<sequence length="101" mass="11339">MCDKEIYGGAARRFQEGSNIHECLLRCCDLLYMASITEMLQGQYGHLHPYASTADPIGSSQRQVGKERTEEGVEREAEEEVQNDVAAKPLGIASYELEKMR</sequence>
<feature type="region of interest" description="Disordered" evidence="1">
    <location>
        <begin position="55"/>
        <end position="81"/>
    </location>
</feature>
<keyword evidence="3" id="KW-1185">Reference proteome</keyword>
<proteinExistence type="predicted"/>
<gene>
    <name evidence="2" type="ORF">VNO80_03257</name>
</gene>
<evidence type="ECO:0000313" key="3">
    <source>
        <dbReference type="Proteomes" id="UP001374584"/>
    </source>
</evidence>
<name>A0AAN9RMX4_PHACN</name>
<evidence type="ECO:0000313" key="2">
    <source>
        <dbReference type="EMBL" id="KAK7377824.1"/>
    </source>
</evidence>
<reference evidence="2 3" key="1">
    <citation type="submission" date="2024-01" db="EMBL/GenBank/DDBJ databases">
        <title>The genomes of 5 underutilized Papilionoideae crops provide insights into root nodulation and disease resistanc.</title>
        <authorList>
            <person name="Jiang F."/>
        </authorList>
    </citation>
    <scope>NUCLEOTIDE SEQUENCE [LARGE SCALE GENOMIC DNA]</scope>
    <source>
        <strain evidence="2">JINMINGXINNONG_FW02</strain>
        <tissue evidence="2">Leaves</tissue>
    </source>
</reference>
<protein>
    <submittedName>
        <fullName evidence="2">Uncharacterized protein</fullName>
    </submittedName>
</protein>
<dbReference type="Proteomes" id="UP001374584">
    <property type="component" value="Unassembled WGS sequence"/>
</dbReference>
<evidence type="ECO:0000256" key="1">
    <source>
        <dbReference type="SAM" id="MobiDB-lite"/>
    </source>
</evidence>
<accession>A0AAN9RMX4</accession>